<keyword evidence="1" id="KW-0175">Coiled coil</keyword>
<sequence length="64" mass="7712">MKQLMHTIKKKDQEQQRLAVLRLELNYELAVLYEAMQNDDNDQARKCKEQLKRIRNELIQLNGL</sequence>
<reference evidence="3" key="1">
    <citation type="journal article" date="2019" name="Int. J. Syst. Evol. Microbiol.">
        <title>The Global Catalogue of Microorganisms (GCM) 10K type strain sequencing project: providing services to taxonomists for standard genome sequencing and annotation.</title>
        <authorList>
            <consortium name="The Broad Institute Genomics Platform"/>
            <consortium name="The Broad Institute Genome Sequencing Center for Infectious Disease"/>
            <person name="Wu L."/>
            <person name="Ma J."/>
        </authorList>
    </citation>
    <scope>NUCLEOTIDE SEQUENCE [LARGE SCALE GENOMIC DNA]</scope>
    <source>
        <strain evidence="3">JCM 9731</strain>
    </source>
</reference>
<dbReference type="RefSeq" id="WP_343800829.1">
    <property type="nucleotide sequence ID" value="NZ_BAAADJ010000055.1"/>
</dbReference>
<name>A0ABP3G7K7_9BACI</name>
<evidence type="ECO:0000313" key="2">
    <source>
        <dbReference type="EMBL" id="GAA0338609.1"/>
    </source>
</evidence>
<gene>
    <name evidence="2" type="ORF">GCM10008967_31100</name>
</gene>
<proteinExistence type="predicted"/>
<keyword evidence="3" id="KW-1185">Reference proteome</keyword>
<accession>A0ABP3G7K7</accession>
<dbReference type="Proteomes" id="UP001500782">
    <property type="component" value="Unassembled WGS sequence"/>
</dbReference>
<protein>
    <submittedName>
        <fullName evidence="2">Uncharacterized protein</fullName>
    </submittedName>
</protein>
<comment type="caution">
    <text evidence="2">The sequence shown here is derived from an EMBL/GenBank/DDBJ whole genome shotgun (WGS) entry which is preliminary data.</text>
</comment>
<feature type="coiled-coil region" evidence="1">
    <location>
        <begin position="37"/>
        <end position="64"/>
    </location>
</feature>
<organism evidence="2 3">
    <name type="scientific">Bacillus carboniphilus</name>
    <dbReference type="NCBI Taxonomy" id="86663"/>
    <lineage>
        <taxon>Bacteria</taxon>
        <taxon>Bacillati</taxon>
        <taxon>Bacillota</taxon>
        <taxon>Bacilli</taxon>
        <taxon>Bacillales</taxon>
        <taxon>Bacillaceae</taxon>
        <taxon>Bacillus</taxon>
    </lineage>
</organism>
<evidence type="ECO:0000313" key="3">
    <source>
        <dbReference type="Proteomes" id="UP001500782"/>
    </source>
</evidence>
<evidence type="ECO:0000256" key="1">
    <source>
        <dbReference type="SAM" id="Coils"/>
    </source>
</evidence>
<dbReference type="EMBL" id="BAAADJ010000055">
    <property type="protein sequence ID" value="GAA0338609.1"/>
    <property type="molecule type" value="Genomic_DNA"/>
</dbReference>